<dbReference type="EMBL" id="LAZR01000329">
    <property type="protein sequence ID" value="KKN74253.1"/>
    <property type="molecule type" value="Genomic_DNA"/>
</dbReference>
<dbReference type="AlphaFoldDB" id="A0A0F9W854"/>
<sequence>MALTIKKGDEVKPGYWGRPNDEEVSVCCPDCGKAGALADYDIDDNGYVRPSLVCPNDDCDFHQFVKLEDWFGDD</sequence>
<proteinExistence type="predicted"/>
<organism evidence="1">
    <name type="scientific">marine sediment metagenome</name>
    <dbReference type="NCBI Taxonomy" id="412755"/>
    <lineage>
        <taxon>unclassified sequences</taxon>
        <taxon>metagenomes</taxon>
        <taxon>ecological metagenomes</taxon>
    </lineage>
</organism>
<accession>A0A0F9W854</accession>
<gene>
    <name evidence="1" type="ORF">LCGC14_0391920</name>
</gene>
<evidence type="ECO:0000313" key="1">
    <source>
        <dbReference type="EMBL" id="KKN74253.1"/>
    </source>
</evidence>
<protein>
    <submittedName>
        <fullName evidence="1">Uncharacterized protein</fullName>
    </submittedName>
</protein>
<name>A0A0F9W854_9ZZZZ</name>
<reference evidence="1" key="1">
    <citation type="journal article" date="2015" name="Nature">
        <title>Complex archaea that bridge the gap between prokaryotes and eukaryotes.</title>
        <authorList>
            <person name="Spang A."/>
            <person name="Saw J.H."/>
            <person name="Jorgensen S.L."/>
            <person name="Zaremba-Niedzwiedzka K."/>
            <person name="Martijn J."/>
            <person name="Lind A.E."/>
            <person name="van Eijk R."/>
            <person name="Schleper C."/>
            <person name="Guy L."/>
            <person name="Ettema T.J."/>
        </authorList>
    </citation>
    <scope>NUCLEOTIDE SEQUENCE</scope>
</reference>
<comment type="caution">
    <text evidence="1">The sequence shown here is derived from an EMBL/GenBank/DDBJ whole genome shotgun (WGS) entry which is preliminary data.</text>
</comment>